<comment type="caution">
    <text evidence="1">The sequence shown here is derived from an EMBL/GenBank/DDBJ whole genome shotgun (WGS) entry which is preliminary data.</text>
</comment>
<protein>
    <submittedName>
        <fullName evidence="1">Uncharacterized protein</fullName>
    </submittedName>
</protein>
<dbReference type="OrthoDB" id="1447177at2"/>
<proteinExistence type="predicted"/>
<name>A0A3P1AXP9_9FLAO</name>
<dbReference type="AlphaFoldDB" id="A0A3P1AXP9"/>
<gene>
    <name evidence="1" type="ORF">EG242_09760</name>
</gene>
<accession>A0A3P1AXP9</accession>
<keyword evidence="2" id="KW-1185">Reference proteome</keyword>
<sequence>MKKTFPFLLLILITVGCKCEETLTVYTLTDQEKTIVPYRLNDVVKWTDDNIGYNGNVIKITDDYAERNRDCDITKFNQRISYISFDDFEYSILLNKNNLSSIDLVVQEIVNSKVTKSFGKSVTLDSFTTIEFNGETYNNSVLLKENVLDGEPFGHLVYSKTNGIEFILFEDGTWYKQVE</sequence>
<reference evidence="1 2" key="1">
    <citation type="submission" date="2018-11" db="EMBL/GenBank/DDBJ databases">
        <title>Flavobacterium sp. nov., YIM 102796 draft genome.</title>
        <authorList>
            <person name="Li G."/>
            <person name="Jiang Y."/>
        </authorList>
    </citation>
    <scope>NUCLEOTIDE SEQUENCE [LARGE SCALE GENOMIC DNA]</scope>
    <source>
        <strain evidence="1 2">YIM 102796</strain>
    </source>
</reference>
<dbReference type="Proteomes" id="UP000268372">
    <property type="component" value="Unassembled WGS sequence"/>
</dbReference>
<evidence type="ECO:0000313" key="2">
    <source>
        <dbReference type="Proteomes" id="UP000268372"/>
    </source>
</evidence>
<organism evidence="1 2">
    <name type="scientific">Paenimyroides viscosum</name>
    <dbReference type="NCBI Taxonomy" id="2488729"/>
    <lineage>
        <taxon>Bacteria</taxon>
        <taxon>Pseudomonadati</taxon>
        <taxon>Bacteroidota</taxon>
        <taxon>Flavobacteriia</taxon>
        <taxon>Flavobacteriales</taxon>
        <taxon>Flavobacteriaceae</taxon>
        <taxon>Paenimyroides</taxon>
    </lineage>
</organism>
<evidence type="ECO:0000313" key="1">
    <source>
        <dbReference type="EMBL" id="RRA93839.1"/>
    </source>
</evidence>
<dbReference type="EMBL" id="RQTJ01000020">
    <property type="protein sequence ID" value="RRA93839.1"/>
    <property type="molecule type" value="Genomic_DNA"/>
</dbReference>
<dbReference type="RefSeq" id="WP_124899693.1">
    <property type="nucleotide sequence ID" value="NZ_RQTJ01000020.1"/>
</dbReference>
<dbReference type="PROSITE" id="PS51257">
    <property type="entry name" value="PROKAR_LIPOPROTEIN"/>
    <property type="match status" value="1"/>
</dbReference>